<feature type="chain" id="PRO_5019539181" evidence="1">
    <location>
        <begin position="25"/>
        <end position="196"/>
    </location>
</feature>
<dbReference type="RefSeq" id="WP_120261508.1">
    <property type="nucleotide sequence ID" value="NZ_RAPY01000006.1"/>
</dbReference>
<keyword evidence="3" id="KW-1185">Reference proteome</keyword>
<name>A0A420AIZ8_SPHD1</name>
<accession>A0A420AIZ8</accession>
<keyword evidence="1" id="KW-0732">Signal</keyword>
<comment type="caution">
    <text evidence="2">The sequence shown here is derived from an EMBL/GenBank/DDBJ whole genome shotgun (WGS) entry which is preliminary data.</text>
</comment>
<reference evidence="2 3" key="1">
    <citation type="submission" date="2018-09" db="EMBL/GenBank/DDBJ databases">
        <title>Genomic Encyclopedia of Type Strains, Phase III (KMG-III): the genomes of soil and plant-associated and newly described type strains.</title>
        <authorList>
            <person name="Whitman W."/>
        </authorList>
    </citation>
    <scope>NUCLEOTIDE SEQUENCE [LARGE SCALE GENOMIC DNA]</scope>
    <source>
        <strain evidence="2 3">CECT 7938</strain>
    </source>
</reference>
<feature type="signal peptide" evidence="1">
    <location>
        <begin position="1"/>
        <end position="24"/>
    </location>
</feature>
<proteinExistence type="predicted"/>
<sequence length="196" mass="23319">MARIGFLFLIAFCVYLASDRPVFAQPVEFILQDTVKKKNGKDTLRLDTIQVKRKNSLAEDKLNEKKETYKSIYALGDSKEMVNLPKKGGVGLSINKLYNKLSRKGRNARKLQRQFEKEYQQDLIREEWHPLTKEYSKLSGDSLRKFRIYYEPTIKWFREHDRYEKIAYIHKCLTYYLDSVDIIHRRLQFPMGNAKL</sequence>
<dbReference type="AlphaFoldDB" id="A0A420AIZ8"/>
<dbReference type="Proteomes" id="UP000286246">
    <property type="component" value="Unassembled WGS sequence"/>
</dbReference>
<protein>
    <submittedName>
        <fullName evidence="2">Uncharacterized protein</fullName>
    </submittedName>
</protein>
<gene>
    <name evidence="2" type="ORF">DFQ12_4873</name>
</gene>
<evidence type="ECO:0000313" key="2">
    <source>
        <dbReference type="EMBL" id="RKE44403.1"/>
    </source>
</evidence>
<dbReference type="EMBL" id="RAPY01000006">
    <property type="protein sequence ID" value="RKE44403.1"/>
    <property type="molecule type" value="Genomic_DNA"/>
</dbReference>
<organism evidence="2 3">
    <name type="scientific">Sphingobacterium detergens</name>
    <dbReference type="NCBI Taxonomy" id="1145106"/>
    <lineage>
        <taxon>Bacteria</taxon>
        <taxon>Pseudomonadati</taxon>
        <taxon>Bacteroidota</taxon>
        <taxon>Sphingobacteriia</taxon>
        <taxon>Sphingobacteriales</taxon>
        <taxon>Sphingobacteriaceae</taxon>
        <taxon>Sphingobacterium</taxon>
    </lineage>
</organism>
<evidence type="ECO:0000313" key="3">
    <source>
        <dbReference type="Proteomes" id="UP000286246"/>
    </source>
</evidence>
<evidence type="ECO:0000256" key="1">
    <source>
        <dbReference type="SAM" id="SignalP"/>
    </source>
</evidence>
<dbReference type="OrthoDB" id="708928at2"/>